<feature type="transmembrane region" description="Helical" evidence="1">
    <location>
        <begin position="318"/>
        <end position="339"/>
    </location>
</feature>
<keyword evidence="1" id="KW-0472">Membrane</keyword>
<keyword evidence="1" id="KW-0812">Transmembrane</keyword>
<dbReference type="PIRSF" id="PIRSF015921">
    <property type="entry name" value="FA_sphinglp_des"/>
    <property type="match status" value="1"/>
</dbReference>
<evidence type="ECO:0000313" key="4">
    <source>
        <dbReference type="Proteomes" id="UP001431209"/>
    </source>
</evidence>
<accession>A0AAW2YSP1</accession>
<feature type="transmembrane region" description="Helical" evidence="1">
    <location>
        <begin position="140"/>
        <end position="165"/>
    </location>
</feature>
<feature type="transmembrane region" description="Helical" evidence="1">
    <location>
        <begin position="251"/>
        <end position="275"/>
    </location>
</feature>
<comment type="caution">
    <text evidence="3">The sequence shown here is derived from an EMBL/GenBank/DDBJ whole genome shotgun (WGS) entry which is preliminary data.</text>
</comment>
<gene>
    <name evidence="3" type="ORF">AKO1_007284</name>
</gene>
<keyword evidence="1" id="KW-1133">Transmembrane helix</keyword>
<dbReference type="Pfam" id="PF00487">
    <property type="entry name" value="FA_desaturase"/>
    <property type="match status" value="1"/>
</dbReference>
<proteinExistence type="predicted"/>
<dbReference type="Gene3D" id="3.10.120.10">
    <property type="entry name" value="Cytochrome b5-like heme/steroid binding domain"/>
    <property type="match status" value="1"/>
</dbReference>
<feature type="transmembrane region" description="Helical" evidence="1">
    <location>
        <begin position="296"/>
        <end position="312"/>
    </location>
</feature>
<dbReference type="GO" id="GO:0016717">
    <property type="term" value="F:oxidoreductase activity, acting on paired donors, with oxidation of a pair of donors resulting in the reduction of molecular oxygen to two molecules of water"/>
    <property type="evidence" value="ECO:0007669"/>
    <property type="project" value="TreeGrafter"/>
</dbReference>
<dbReference type="InterPro" id="IPR005804">
    <property type="entry name" value="FA_desaturase_dom"/>
</dbReference>
<dbReference type="PANTHER" id="PTHR19353:SF15">
    <property type="entry name" value="CYTOCHROME B5 HEME-BINDING DOMAIN-CONTAINING PROTEIN"/>
    <property type="match status" value="1"/>
</dbReference>
<reference evidence="3 4" key="1">
    <citation type="submission" date="2024-03" db="EMBL/GenBank/DDBJ databases">
        <title>The Acrasis kona genome and developmental transcriptomes reveal deep origins of eukaryotic multicellular pathways.</title>
        <authorList>
            <person name="Sheikh S."/>
            <person name="Fu C.-J."/>
            <person name="Brown M.W."/>
            <person name="Baldauf S.L."/>
        </authorList>
    </citation>
    <scope>NUCLEOTIDE SEQUENCE [LARGE SCALE GENOMIC DNA]</scope>
    <source>
        <strain evidence="3 4">ATCC MYA-3509</strain>
    </source>
</reference>
<dbReference type="SMART" id="SM01117">
    <property type="entry name" value="Cyt-b5"/>
    <property type="match status" value="1"/>
</dbReference>
<evidence type="ECO:0000256" key="1">
    <source>
        <dbReference type="SAM" id="Phobius"/>
    </source>
</evidence>
<dbReference type="CDD" id="cd03506">
    <property type="entry name" value="Delta6-FADS-like"/>
    <property type="match status" value="1"/>
</dbReference>
<dbReference type="InterPro" id="IPR001199">
    <property type="entry name" value="Cyt_B5-like_heme/steroid-bd"/>
</dbReference>
<dbReference type="InterPro" id="IPR036400">
    <property type="entry name" value="Cyt_B5-like_heme/steroid_sf"/>
</dbReference>
<dbReference type="PANTHER" id="PTHR19353">
    <property type="entry name" value="FATTY ACID DESATURASE 2"/>
    <property type="match status" value="1"/>
</dbReference>
<evidence type="ECO:0000313" key="3">
    <source>
        <dbReference type="EMBL" id="KAL0480099.1"/>
    </source>
</evidence>
<evidence type="ECO:0000259" key="2">
    <source>
        <dbReference type="SMART" id="SM01117"/>
    </source>
</evidence>
<dbReference type="Proteomes" id="UP001431209">
    <property type="component" value="Unassembled WGS sequence"/>
</dbReference>
<dbReference type="SUPFAM" id="SSF55856">
    <property type="entry name" value="Cytochrome b5-like heme/steroid binding domain"/>
    <property type="match status" value="1"/>
</dbReference>
<feature type="domain" description="Cytochrome b5 heme-binding" evidence="2">
    <location>
        <begin position="14"/>
        <end position="80"/>
    </location>
</feature>
<dbReference type="InterPro" id="IPR012171">
    <property type="entry name" value="Fatty_acid_desaturase"/>
</dbReference>
<dbReference type="Pfam" id="PF00173">
    <property type="entry name" value="Cyt-b5"/>
    <property type="match status" value="1"/>
</dbReference>
<organism evidence="3 4">
    <name type="scientific">Acrasis kona</name>
    <dbReference type="NCBI Taxonomy" id="1008807"/>
    <lineage>
        <taxon>Eukaryota</taxon>
        <taxon>Discoba</taxon>
        <taxon>Heterolobosea</taxon>
        <taxon>Tetramitia</taxon>
        <taxon>Eutetramitia</taxon>
        <taxon>Acrasidae</taxon>
        <taxon>Acrasis</taxon>
    </lineage>
</organism>
<name>A0AAW2YSP1_9EUKA</name>
<protein>
    <submittedName>
        <fullName evidence="3">Fatty acid desaturase FADB</fullName>
    </submittedName>
</protein>
<dbReference type="GO" id="GO:0016020">
    <property type="term" value="C:membrane"/>
    <property type="evidence" value="ECO:0007669"/>
    <property type="project" value="TreeGrafter"/>
</dbReference>
<sequence length="445" mass="52493">MDPINQGQPTKEKPIKEELQSNVTYIDGKVYDLRKFKHPGGDAAINLAIGRDATSMFHSYHPFNDKHVKILSKYKIRDELLPSDYVSEVFGKQVDDASFGDIFDWPTTLQSPFYTELRDEARKVFKVTGTKANFKRWTQILCALACVLFILPFYVKGYWAAMFLFPLAYWVLGVNTFHDASHFSLFKNQTLNHYFTHIFPAFASSHTWYHQHVIGHHQYTNTEEDPDMHHGTFLWRYTIATKHRWYFRFQIYYLFAVWSIVVFYVAFVQDIFLTIKGRYDQIRKAPQTRTQFFAQLAWRLFAAYTIYVWPFMMSEFSWFKAIAFATLPYTIFSYCFSFCSQINHITEMTVDNGQDKNWYKHQIKTSHTFCPDSDFWYIFTGGLNLQVEHHLFPGVNSIHLREIQPIVQALCEKHRIQYILSKTASEAFTKHINQLVKVSNLQPSE</sequence>
<dbReference type="AlphaFoldDB" id="A0AAW2YSP1"/>
<dbReference type="EMBL" id="JAOPGA020000625">
    <property type="protein sequence ID" value="KAL0480099.1"/>
    <property type="molecule type" value="Genomic_DNA"/>
</dbReference>
<keyword evidence="4" id="KW-1185">Reference proteome</keyword>
<dbReference type="GO" id="GO:0006629">
    <property type="term" value="P:lipid metabolic process"/>
    <property type="evidence" value="ECO:0007669"/>
    <property type="project" value="InterPro"/>
</dbReference>